<evidence type="ECO:0000259" key="5">
    <source>
        <dbReference type="PROSITE" id="PS50983"/>
    </source>
</evidence>
<dbReference type="AlphaFoldDB" id="A0A8J2TX57"/>
<dbReference type="PANTHER" id="PTHR30532:SF1">
    <property type="entry name" value="IRON(3+)-HYDROXAMATE-BINDING PROTEIN FHUD"/>
    <property type="match status" value="1"/>
</dbReference>
<feature type="domain" description="Fe/B12 periplasmic-binding" evidence="5">
    <location>
        <begin position="12"/>
        <end position="261"/>
    </location>
</feature>
<dbReference type="EMBL" id="BMFY01000004">
    <property type="protein sequence ID" value="GGA11162.1"/>
    <property type="molecule type" value="Genomic_DNA"/>
</dbReference>
<dbReference type="CDD" id="cd01146">
    <property type="entry name" value="FhuD"/>
    <property type="match status" value="1"/>
</dbReference>
<comment type="subcellular location">
    <subcellularLocation>
        <location evidence="1">Cell envelope</location>
    </subcellularLocation>
</comment>
<proteinExistence type="inferred from homology"/>
<accession>A0A8J2TX57</accession>
<dbReference type="PANTHER" id="PTHR30532">
    <property type="entry name" value="IRON III DICITRATE-BINDING PERIPLASMIC PROTEIN"/>
    <property type="match status" value="1"/>
</dbReference>
<dbReference type="InterPro" id="IPR051313">
    <property type="entry name" value="Bact_iron-sidero_bind"/>
</dbReference>
<dbReference type="PROSITE" id="PS50983">
    <property type="entry name" value="FE_B12_PBP"/>
    <property type="match status" value="1"/>
</dbReference>
<evidence type="ECO:0000256" key="1">
    <source>
        <dbReference type="ARBA" id="ARBA00004196"/>
    </source>
</evidence>
<evidence type="ECO:0000313" key="6">
    <source>
        <dbReference type="EMBL" id="GGA11162.1"/>
    </source>
</evidence>
<evidence type="ECO:0000256" key="2">
    <source>
        <dbReference type="ARBA" id="ARBA00008814"/>
    </source>
</evidence>
<evidence type="ECO:0000256" key="3">
    <source>
        <dbReference type="ARBA" id="ARBA00022448"/>
    </source>
</evidence>
<keyword evidence="4" id="KW-0732">Signal</keyword>
<name>A0A8J2TX57_9MICO</name>
<organism evidence="6 7">
    <name type="scientific">Sediminivirga luteola</name>
    <dbReference type="NCBI Taxonomy" id="1774748"/>
    <lineage>
        <taxon>Bacteria</taxon>
        <taxon>Bacillati</taxon>
        <taxon>Actinomycetota</taxon>
        <taxon>Actinomycetes</taxon>
        <taxon>Micrococcales</taxon>
        <taxon>Brevibacteriaceae</taxon>
        <taxon>Sediminivirga</taxon>
    </lineage>
</organism>
<sequence length="261" mass="27242">MGETDVPADPQRVVVLDTVLLDASVALDVVPVGAALVEGTEGLPAYLGPDVAEVQSVGNIMEPSLESIGALEPDLILSAKSRHEDLYDELSGIAPTVFVEAPGGDWRGSVGIVGEALGQTDRARTVLEEYDERAGALRTEVEPQSLTAQVIRPRDGGAIRLYGPGTFTGDVLTDAGLTIPEQEWEDNGILEVSTEFSGELAADVVFVSGGEAEPELPAWVRESLDAGGSRIIEVDHASWIAGVGPLGAEVILEELAGHLAG</sequence>
<dbReference type="Proteomes" id="UP000616114">
    <property type="component" value="Unassembled WGS sequence"/>
</dbReference>
<reference evidence="6" key="1">
    <citation type="journal article" date="2014" name="Int. J. Syst. Evol. Microbiol.">
        <title>Complete genome sequence of Corynebacterium casei LMG S-19264T (=DSM 44701T), isolated from a smear-ripened cheese.</title>
        <authorList>
            <consortium name="US DOE Joint Genome Institute (JGI-PGF)"/>
            <person name="Walter F."/>
            <person name="Albersmeier A."/>
            <person name="Kalinowski J."/>
            <person name="Ruckert C."/>
        </authorList>
    </citation>
    <scope>NUCLEOTIDE SEQUENCE</scope>
    <source>
        <strain evidence="6">CGMCC 1.12785</strain>
    </source>
</reference>
<dbReference type="GO" id="GO:0030288">
    <property type="term" value="C:outer membrane-bounded periplasmic space"/>
    <property type="evidence" value="ECO:0007669"/>
    <property type="project" value="TreeGrafter"/>
</dbReference>
<dbReference type="Pfam" id="PF01497">
    <property type="entry name" value="Peripla_BP_2"/>
    <property type="match status" value="1"/>
</dbReference>
<keyword evidence="7" id="KW-1185">Reference proteome</keyword>
<comment type="similarity">
    <text evidence="2">Belongs to the bacterial solute-binding protein 8 family.</text>
</comment>
<protein>
    <submittedName>
        <fullName evidence="6">Iron ABC transporter substrate-binding protein</fullName>
    </submittedName>
</protein>
<keyword evidence="3" id="KW-0813">Transport</keyword>
<reference evidence="6" key="2">
    <citation type="submission" date="2020-09" db="EMBL/GenBank/DDBJ databases">
        <authorList>
            <person name="Sun Q."/>
            <person name="Zhou Y."/>
        </authorList>
    </citation>
    <scope>NUCLEOTIDE SEQUENCE</scope>
    <source>
        <strain evidence="6">CGMCC 1.12785</strain>
    </source>
</reference>
<dbReference type="SUPFAM" id="SSF53807">
    <property type="entry name" value="Helical backbone' metal receptor"/>
    <property type="match status" value="1"/>
</dbReference>
<gene>
    <name evidence="6" type="ORF">GCM10011333_12510</name>
</gene>
<dbReference type="GO" id="GO:1901678">
    <property type="term" value="P:iron coordination entity transport"/>
    <property type="evidence" value="ECO:0007669"/>
    <property type="project" value="UniProtKB-ARBA"/>
</dbReference>
<evidence type="ECO:0000313" key="7">
    <source>
        <dbReference type="Proteomes" id="UP000616114"/>
    </source>
</evidence>
<dbReference type="InterPro" id="IPR002491">
    <property type="entry name" value="ABC_transptr_periplasmic_BD"/>
</dbReference>
<evidence type="ECO:0000256" key="4">
    <source>
        <dbReference type="ARBA" id="ARBA00022729"/>
    </source>
</evidence>
<comment type="caution">
    <text evidence="6">The sequence shown here is derived from an EMBL/GenBank/DDBJ whole genome shotgun (WGS) entry which is preliminary data.</text>
</comment>
<dbReference type="Gene3D" id="3.40.50.1980">
    <property type="entry name" value="Nitrogenase molybdenum iron protein domain"/>
    <property type="match status" value="2"/>
</dbReference>